<evidence type="ECO:0000313" key="3">
    <source>
        <dbReference type="Proteomes" id="UP000327085"/>
    </source>
</evidence>
<dbReference type="PANTHER" id="PTHR31286">
    <property type="entry name" value="GLYCINE-RICH CELL WALL STRUCTURAL PROTEIN 1.8-LIKE"/>
    <property type="match status" value="1"/>
</dbReference>
<dbReference type="PANTHER" id="PTHR31286:SF167">
    <property type="entry name" value="OS09G0268800 PROTEIN"/>
    <property type="match status" value="1"/>
</dbReference>
<dbReference type="EMBL" id="CABIKO010000561">
    <property type="protein sequence ID" value="VVA37664.1"/>
    <property type="molecule type" value="Genomic_DNA"/>
</dbReference>
<dbReference type="Pfam" id="PF14392">
    <property type="entry name" value="zf-CCHC_4"/>
    <property type="match status" value="1"/>
</dbReference>
<gene>
    <name evidence="2" type="ORF">ALMOND_2B030402</name>
</gene>
<reference evidence="3" key="1">
    <citation type="journal article" date="2020" name="Plant J.">
        <title>Transposons played a major role in the diversification between the closely related almond and peach genomes: results from the almond genome sequence.</title>
        <authorList>
            <person name="Alioto T."/>
            <person name="Alexiou K.G."/>
            <person name="Bardil A."/>
            <person name="Barteri F."/>
            <person name="Castanera R."/>
            <person name="Cruz F."/>
            <person name="Dhingra A."/>
            <person name="Duval H."/>
            <person name="Fernandez I Marti A."/>
            <person name="Frias L."/>
            <person name="Galan B."/>
            <person name="Garcia J.L."/>
            <person name="Howad W."/>
            <person name="Gomez-Garrido J."/>
            <person name="Gut M."/>
            <person name="Julca I."/>
            <person name="Morata J."/>
            <person name="Puigdomenech P."/>
            <person name="Ribeca P."/>
            <person name="Rubio Cabetas M.J."/>
            <person name="Vlasova A."/>
            <person name="Wirthensohn M."/>
            <person name="Garcia-Mas J."/>
            <person name="Gabaldon T."/>
            <person name="Casacuberta J.M."/>
            <person name="Arus P."/>
        </authorList>
    </citation>
    <scope>NUCLEOTIDE SEQUENCE [LARGE SCALE GENOMIC DNA]</scope>
    <source>
        <strain evidence="3">cv. Texas</strain>
    </source>
</reference>
<evidence type="ECO:0000259" key="1">
    <source>
        <dbReference type="Pfam" id="PF14392"/>
    </source>
</evidence>
<evidence type="ECO:0000313" key="2">
    <source>
        <dbReference type="EMBL" id="VVA37664.1"/>
    </source>
</evidence>
<proteinExistence type="predicted"/>
<name>A0A5E4GCY6_PRUDU</name>
<accession>A0A5E4GCY6</accession>
<dbReference type="InterPro" id="IPR040256">
    <property type="entry name" value="At4g02000-like"/>
</dbReference>
<dbReference type="InterPro" id="IPR025836">
    <property type="entry name" value="Zn_knuckle_CX2CX4HX4C"/>
</dbReference>
<sequence length="204" mass="22647">MDNAKIEELVIKLEESLGFSSLESGPKLIRAIIANKQWPSNLAIEEAPTHMMAYWIQVHGIPLNLMSIGKAKEIGEKLGAILEAELKYERLPDFCFDCGRLCHTQNGCKFHPEKNEDGESGAFRDWMKARAVPERRNQVSLNVPRGVRRRAGQTGVLNPCSRVAHVAQKSGENEIVEGTTTGLGTLTKAHLKPSNGHNQKVQRI</sequence>
<dbReference type="AlphaFoldDB" id="A0A5E4GCY6"/>
<dbReference type="InParanoid" id="A0A5E4GCY6"/>
<feature type="domain" description="Zinc knuckle CX2CX4HX4C" evidence="1">
    <location>
        <begin position="86"/>
        <end position="109"/>
    </location>
</feature>
<dbReference type="Gramene" id="VVA37664">
    <property type="protein sequence ID" value="VVA37664"/>
    <property type="gene ID" value="Prudul26B030402"/>
</dbReference>
<protein>
    <submittedName>
        <fullName evidence="2">PREDICTED: zinc ion binding / nucleic acid binding</fullName>
    </submittedName>
</protein>
<dbReference type="Proteomes" id="UP000327085">
    <property type="component" value="Chromosome 6"/>
</dbReference>
<organism evidence="2 3">
    <name type="scientific">Prunus dulcis</name>
    <name type="common">Almond</name>
    <name type="synonym">Amygdalus dulcis</name>
    <dbReference type="NCBI Taxonomy" id="3755"/>
    <lineage>
        <taxon>Eukaryota</taxon>
        <taxon>Viridiplantae</taxon>
        <taxon>Streptophyta</taxon>
        <taxon>Embryophyta</taxon>
        <taxon>Tracheophyta</taxon>
        <taxon>Spermatophyta</taxon>
        <taxon>Magnoliopsida</taxon>
        <taxon>eudicotyledons</taxon>
        <taxon>Gunneridae</taxon>
        <taxon>Pentapetalae</taxon>
        <taxon>rosids</taxon>
        <taxon>fabids</taxon>
        <taxon>Rosales</taxon>
        <taxon>Rosaceae</taxon>
        <taxon>Amygdaloideae</taxon>
        <taxon>Amygdaleae</taxon>
        <taxon>Prunus</taxon>
    </lineage>
</organism>